<evidence type="ECO:0000313" key="4">
    <source>
        <dbReference type="Proteomes" id="UP001056336"/>
    </source>
</evidence>
<dbReference type="InterPro" id="IPR024726">
    <property type="entry name" value="FhuF_C"/>
</dbReference>
<feature type="region of interest" description="Disordered" evidence="1">
    <location>
        <begin position="25"/>
        <end position="50"/>
    </location>
</feature>
<keyword evidence="4" id="KW-1185">Reference proteome</keyword>
<reference evidence="3" key="2">
    <citation type="submission" date="2022-05" db="EMBL/GenBank/DDBJ databases">
        <authorList>
            <person name="Kim J.-S."/>
            <person name="Lee K."/>
            <person name="Suh M."/>
            <person name="Eom M."/>
            <person name="Kim J.-S."/>
            <person name="Kim D.-S."/>
            <person name="Ko S.-H."/>
            <person name="Shin Y."/>
            <person name="Lee J.-S."/>
        </authorList>
    </citation>
    <scope>NUCLEOTIDE SEQUENCE</scope>
    <source>
        <strain evidence="3">N237</strain>
    </source>
</reference>
<gene>
    <name evidence="3" type="ORF">M6D93_11290</name>
</gene>
<evidence type="ECO:0000259" key="2">
    <source>
        <dbReference type="Pfam" id="PF11575"/>
    </source>
</evidence>
<reference evidence="3" key="1">
    <citation type="journal article" date="2018" name="Int. J. Syst. Evol. Microbiol.">
        <title>Jatrophihabitans telluris sp. nov., isolated from sediment soil of lava forest wetlands and the emended description of the genus Jatrophihabitans.</title>
        <authorList>
            <person name="Lee K.C."/>
            <person name="Suh M.K."/>
            <person name="Eom M.K."/>
            <person name="Kim K.K."/>
            <person name="Kim J.S."/>
            <person name="Kim D.S."/>
            <person name="Ko S.H."/>
            <person name="Shin Y.K."/>
            <person name="Lee J.S."/>
        </authorList>
    </citation>
    <scope>NUCLEOTIDE SEQUENCE</scope>
    <source>
        <strain evidence="3">N237</strain>
    </source>
</reference>
<evidence type="ECO:0000313" key="3">
    <source>
        <dbReference type="EMBL" id="UQX86889.1"/>
    </source>
</evidence>
<proteinExistence type="predicted"/>
<dbReference type="Pfam" id="PF11575">
    <property type="entry name" value="FhuF_C"/>
    <property type="match status" value="1"/>
</dbReference>
<organism evidence="3 4">
    <name type="scientific">Jatrophihabitans telluris</name>
    <dbReference type="NCBI Taxonomy" id="2038343"/>
    <lineage>
        <taxon>Bacteria</taxon>
        <taxon>Bacillati</taxon>
        <taxon>Actinomycetota</taxon>
        <taxon>Actinomycetes</taxon>
        <taxon>Jatrophihabitantales</taxon>
        <taxon>Jatrophihabitantaceae</taxon>
        <taxon>Jatrophihabitans</taxon>
    </lineage>
</organism>
<dbReference type="Proteomes" id="UP001056336">
    <property type="component" value="Chromosome"/>
</dbReference>
<evidence type="ECO:0000256" key="1">
    <source>
        <dbReference type="SAM" id="MobiDB-lite"/>
    </source>
</evidence>
<sequence length="263" mass="27963">MSGDLTVGALRSVARYGPFFEVQLPQPDSAAHKPSPQPSSAPRWRPLSELSHATTVRNRVSRARALLCERLGLPASAVTPRVTGSIVLLGLAARLIAPTFGVATQGGAVRPLLAADLQWQDVDGGPLPLRYRPQTPRGEPGREPVPVPLPATALVSQLFDEFLTPLQLRFETEYRLSRRIVLGNIASAVAGAAQAIARAEPSQARRAAELATAMLKSGPLAGTAEARSPDSPDWAIRRRSCCLSYMLPGTGLCADCVLVPGVR</sequence>
<feature type="domain" description="Ferric siderophore reductase C-terminal" evidence="2">
    <location>
        <begin position="238"/>
        <end position="258"/>
    </location>
</feature>
<name>A0ABY4QV84_9ACTN</name>
<protein>
    <submittedName>
        <fullName evidence="3">(2Fe-2S)-binding protein</fullName>
    </submittedName>
</protein>
<dbReference type="EMBL" id="CP097332">
    <property type="protein sequence ID" value="UQX86889.1"/>
    <property type="molecule type" value="Genomic_DNA"/>
</dbReference>
<dbReference type="RefSeq" id="WP_249769290.1">
    <property type="nucleotide sequence ID" value="NZ_CP097332.1"/>
</dbReference>
<accession>A0ABY4QV84</accession>